<evidence type="ECO:0000313" key="3">
    <source>
        <dbReference type="EMBL" id="RUT46664.1"/>
    </source>
</evidence>
<evidence type="ECO:0000313" key="4">
    <source>
        <dbReference type="Proteomes" id="UP000279446"/>
    </source>
</evidence>
<keyword evidence="4" id="KW-1185">Reference proteome</keyword>
<dbReference type="Pfam" id="PF08139">
    <property type="entry name" value="LPAM_1"/>
    <property type="match status" value="1"/>
</dbReference>
<accession>A0A433Y9T5</accession>
<dbReference type="InterPro" id="IPR012640">
    <property type="entry name" value="Membr_lipoprot_lipid_attach_CS"/>
</dbReference>
<comment type="caution">
    <text evidence="3">The sequence shown here is derived from an EMBL/GenBank/DDBJ whole genome shotgun (WGS) entry which is preliminary data.</text>
</comment>
<reference evidence="3 4" key="1">
    <citation type="submission" date="2018-12" db="EMBL/GenBank/DDBJ databases">
        <authorList>
            <person name="Sun L."/>
            <person name="Chen Z."/>
        </authorList>
    </citation>
    <scope>NUCLEOTIDE SEQUENCE [LARGE SCALE GENOMIC DNA]</scope>
    <source>
        <strain evidence="3 4">DSM 15890</strain>
    </source>
</reference>
<protein>
    <submittedName>
        <fullName evidence="3">Uncharacterized protein</fullName>
    </submittedName>
</protein>
<dbReference type="Gene3D" id="3.40.1000.10">
    <property type="entry name" value="Mog1/PsbP, alpha/beta/alpha sandwich"/>
    <property type="match status" value="1"/>
</dbReference>
<feature type="region of interest" description="Disordered" evidence="2">
    <location>
        <begin position="19"/>
        <end position="43"/>
    </location>
</feature>
<keyword evidence="1" id="KW-0732">Signal</keyword>
<organism evidence="3 4">
    <name type="scientific">Paenibacillus anaericanus</name>
    <dbReference type="NCBI Taxonomy" id="170367"/>
    <lineage>
        <taxon>Bacteria</taxon>
        <taxon>Bacillati</taxon>
        <taxon>Bacillota</taxon>
        <taxon>Bacilli</taxon>
        <taxon>Bacillales</taxon>
        <taxon>Paenibacillaceae</taxon>
        <taxon>Paenibacillus</taxon>
    </lineage>
</organism>
<dbReference type="AlphaFoldDB" id="A0A433Y9T5"/>
<dbReference type="EMBL" id="RZNY01000007">
    <property type="protein sequence ID" value="RUT46664.1"/>
    <property type="molecule type" value="Genomic_DNA"/>
</dbReference>
<sequence>MKRIILLLTLSIVLAGCNNSDPKESESSTNNSIPISITSDTNNQDIAKDQDTTKVQTTNESKDAVTYTSYDDAKFSLSYPSTWQSVDLATFNNPVIKYAVSNPHPKAPFADNINVVIEPNTSKAASAKAIIDGVVEYFTQYGEGAGITDYEQIDFKAKKYANYKAGILTGKYKHSTGVDVIMTQYVIPTEAEVYSITLTFSKEYYDEEGQDVIDQVIDSVKIIPSESATVTPIIDGKSSDIGDLVWNTSNIDAETNGNIQVALEYLLTSSPLSKGKQVDNERVYKAPWEYYGKALTFSGYVSIADDYPPTGDSYLQSEVVIITDDDVIVDFIGTVPSGDIKINDYVSITGLVVGRTEVDNTTGGTYTHLIVVTNNMDQ</sequence>
<proteinExistence type="predicted"/>
<gene>
    <name evidence="3" type="ORF">EJP82_10475</name>
</gene>
<evidence type="ECO:0000256" key="2">
    <source>
        <dbReference type="SAM" id="MobiDB-lite"/>
    </source>
</evidence>
<name>A0A433Y9T5_9BACL</name>
<dbReference type="Proteomes" id="UP000279446">
    <property type="component" value="Unassembled WGS sequence"/>
</dbReference>
<evidence type="ECO:0000256" key="1">
    <source>
        <dbReference type="ARBA" id="ARBA00022729"/>
    </source>
</evidence>
<dbReference type="RefSeq" id="WP_127192001.1">
    <property type="nucleotide sequence ID" value="NZ_RZNY01000007.1"/>
</dbReference>
<dbReference type="PROSITE" id="PS51257">
    <property type="entry name" value="PROKAR_LIPOPROTEIN"/>
    <property type="match status" value="1"/>
</dbReference>
<dbReference type="OrthoDB" id="2467186at2"/>
<feature type="compositionally biased region" description="Low complexity" evidence="2">
    <location>
        <begin position="27"/>
        <end position="43"/>
    </location>
</feature>